<dbReference type="RefSeq" id="WP_135249410.1">
    <property type="nucleotide sequence ID" value="NZ_SMLK01000002.1"/>
</dbReference>
<dbReference type="AlphaFoldDB" id="A0A4Z0BWS8"/>
<accession>A0A4Z0BWS8</accession>
<comment type="caution">
    <text evidence="1">The sequence shown here is derived from an EMBL/GenBank/DDBJ whole genome shotgun (WGS) entry which is preliminary data.</text>
</comment>
<dbReference type="EMBL" id="SMLK01000002">
    <property type="protein sequence ID" value="TFZ03786.1"/>
    <property type="molecule type" value="Genomic_DNA"/>
</dbReference>
<name>A0A4Z0BWS8_9BURK</name>
<protein>
    <submittedName>
        <fullName evidence="1">Uncharacterized protein</fullName>
    </submittedName>
</protein>
<proteinExistence type="predicted"/>
<dbReference type="Proteomes" id="UP000297839">
    <property type="component" value="Unassembled WGS sequence"/>
</dbReference>
<gene>
    <name evidence="1" type="ORF">EZ216_09025</name>
</gene>
<evidence type="ECO:0000313" key="2">
    <source>
        <dbReference type="Proteomes" id="UP000297839"/>
    </source>
</evidence>
<sequence length="118" mass="13215">MSHAQLQSPPAMGRDFSLYLVQQLVWMRVRRLFPPQAVVCRVRGDALAITWPTGEPDHPRQSTAVVLRFEHDFVKAVSECSITRRHVMAAEADAMVRAGMMGYDPYAPLPQARVIVVG</sequence>
<reference evidence="1 2" key="1">
    <citation type="submission" date="2019-03" db="EMBL/GenBank/DDBJ databases">
        <title>Ramlibacter sp. 18x22-1, whole genome shotgun sequence.</title>
        <authorList>
            <person name="Zhang X."/>
            <person name="Feng G."/>
            <person name="Zhu H."/>
        </authorList>
    </citation>
    <scope>NUCLEOTIDE SEQUENCE [LARGE SCALE GENOMIC DNA]</scope>
    <source>
        <strain evidence="1 2">18x22-1</strain>
    </source>
</reference>
<dbReference type="OrthoDB" id="8913288at2"/>
<evidence type="ECO:0000313" key="1">
    <source>
        <dbReference type="EMBL" id="TFZ03786.1"/>
    </source>
</evidence>
<organism evidence="1 2">
    <name type="scientific">Ramlibacter humi</name>
    <dbReference type="NCBI Taxonomy" id="2530451"/>
    <lineage>
        <taxon>Bacteria</taxon>
        <taxon>Pseudomonadati</taxon>
        <taxon>Pseudomonadota</taxon>
        <taxon>Betaproteobacteria</taxon>
        <taxon>Burkholderiales</taxon>
        <taxon>Comamonadaceae</taxon>
        <taxon>Ramlibacter</taxon>
    </lineage>
</organism>
<keyword evidence="2" id="KW-1185">Reference proteome</keyword>